<dbReference type="Pfam" id="PF00903">
    <property type="entry name" value="Glyoxalase"/>
    <property type="match status" value="1"/>
</dbReference>
<dbReference type="Gene3D" id="3.30.720.110">
    <property type="match status" value="1"/>
</dbReference>
<evidence type="ECO:0000259" key="1">
    <source>
        <dbReference type="PROSITE" id="PS51819"/>
    </source>
</evidence>
<dbReference type="PANTHER" id="PTHR34109">
    <property type="entry name" value="BNAUNNG04460D PROTEIN-RELATED"/>
    <property type="match status" value="1"/>
</dbReference>
<evidence type="ECO:0000313" key="3">
    <source>
        <dbReference type="Proteomes" id="UP000281647"/>
    </source>
</evidence>
<dbReference type="InterPro" id="IPR004360">
    <property type="entry name" value="Glyas_Fos-R_dOase_dom"/>
</dbReference>
<dbReference type="AlphaFoldDB" id="A0A432VBY4"/>
<evidence type="ECO:0000313" key="2">
    <source>
        <dbReference type="EMBL" id="RUM99644.1"/>
    </source>
</evidence>
<comment type="caution">
    <text evidence="2">The sequence shown here is derived from an EMBL/GenBank/DDBJ whole genome shotgun (WGS) entry which is preliminary data.</text>
</comment>
<organism evidence="2 3">
    <name type="scientific">Borborobacter arsenicus</name>
    <dbReference type="NCBI Taxonomy" id="1851146"/>
    <lineage>
        <taxon>Bacteria</taxon>
        <taxon>Pseudomonadati</taxon>
        <taxon>Pseudomonadota</taxon>
        <taxon>Alphaproteobacteria</taxon>
        <taxon>Hyphomicrobiales</taxon>
        <taxon>Phyllobacteriaceae</taxon>
        <taxon>Borborobacter</taxon>
    </lineage>
</organism>
<reference evidence="2 3" key="1">
    <citation type="submission" date="2018-11" db="EMBL/GenBank/DDBJ databases">
        <title>Pseudaminobacter arsenicus sp. nov., an arsenic-resistant bacterium isolated from arsenic-rich aquifers.</title>
        <authorList>
            <person name="Mu Y."/>
        </authorList>
    </citation>
    <scope>NUCLEOTIDE SEQUENCE [LARGE SCALE GENOMIC DNA]</scope>
    <source>
        <strain evidence="2 3">CB3</strain>
    </source>
</reference>
<dbReference type="SUPFAM" id="SSF54593">
    <property type="entry name" value="Glyoxalase/Bleomycin resistance protein/Dihydroxybiphenyl dioxygenase"/>
    <property type="match status" value="1"/>
</dbReference>
<dbReference type="OrthoDB" id="9806868at2"/>
<keyword evidence="3" id="KW-1185">Reference proteome</keyword>
<dbReference type="InterPro" id="IPR037523">
    <property type="entry name" value="VOC_core"/>
</dbReference>
<dbReference type="InterPro" id="IPR029068">
    <property type="entry name" value="Glyas_Bleomycin-R_OHBP_Dase"/>
</dbReference>
<accession>A0A432VBY4</accession>
<dbReference type="PROSITE" id="PS51819">
    <property type="entry name" value="VOC"/>
    <property type="match status" value="1"/>
</dbReference>
<dbReference type="PANTHER" id="PTHR34109:SF1">
    <property type="entry name" value="VOC DOMAIN-CONTAINING PROTEIN"/>
    <property type="match status" value="1"/>
</dbReference>
<name>A0A432VBY4_9HYPH</name>
<dbReference type="RefSeq" id="WP_128625883.1">
    <property type="nucleotide sequence ID" value="NZ_RKST01000001.1"/>
</dbReference>
<dbReference type="Gene3D" id="3.30.720.120">
    <property type="match status" value="1"/>
</dbReference>
<protein>
    <submittedName>
        <fullName evidence="2">Glyoxalase</fullName>
    </submittedName>
</protein>
<gene>
    <name evidence="2" type="ORF">EET67_01780</name>
</gene>
<sequence length="143" mass="15727">MVTRALIEPPRIFPTFRYKDAARMIDWLDNAFGFTVHAKYADETGVIQHAQLALGSSMIMLGTVRDDAYGRMVGEPGQNGGKSVYVAVDDADALYTRAKAAGAQILEEPTDRDYGSREFICADPEGNVWSFGTYWPKADEPAA</sequence>
<dbReference type="Proteomes" id="UP000281647">
    <property type="component" value="Unassembled WGS sequence"/>
</dbReference>
<feature type="domain" description="VOC" evidence="1">
    <location>
        <begin position="10"/>
        <end position="134"/>
    </location>
</feature>
<dbReference type="EMBL" id="RKST01000001">
    <property type="protein sequence ID" value="RUM99644.1"/>
    <property type="molecule type" value="Genomic_DNA"/>
</dbReference>
<proteinExistence type="predicted"/>